<dbReference type="RefSeq" id="WP_025070607.1">
    <property type="nucleotide sequence ID" value="NZ_FUXK01000026.1"/>
</dbReference>
<dbReference type="SUPFAM" id="SSF52540">
    <property type="entry name" value="P-loop containing nucleoside triphosphate hydrolases"/>
    <property type="match status" value="1"/>
</dbReference>
<proteinExistence type="predicted"/>
<dbReference type="Gene3D" id="3.40.50.300">
    <property type="entry name" value="P-loop containing nucleotide triphosphate hydrolases"/>
    <property type="match status" value="1"/>
</dbReference>
<protein>
    <submittedName>
        <fullName evidence="1">AAA domain-containing protein</fullName>
    </submittedName>
</protein>
<evidence type="ECO:0000313" key="1">
    <source>
        <dbReference type="EMBL" id="SKA08062.1"/>
    </source>
</evidence>
<dbReference type="STRING" id="28136.SAMN02745202_01979"/>
<organism evidence="1 2">
    <name type="scientific">Segatella oulorum</name>
    <dbReference type="NCBI Taxonomy" id="28136"/>
    <lineage>
        <taxon>Bacteria</taxon>
        <taxon>Pseudomonadati</taxon>
        <taxon>Bacteroidota</taxon>
        <taxon>Bacteroidia</taxon>
        <taxon>Bacteroidales</taxon>
        <taxon>Prevotellaceae</taxon>
        <taxon>Segatella</taxon>
    </lineage>
</organism>
<sequence length="207" mass="23792">MAKRAYSPKEIAMKTYKTLPWGGRWAECFGLPEENSTWFISGASAAGKSSFVMQLARELTHYGQVLYASYEEGISQSFQDRIKLFEMDKRQGWFRVVTEDTIEDLAARLKKRHSAKFIIVDSYQESGWEWPETKKLIETFPRKSFIFVSMEKKSQPLGSGALRLRYKAGVKVRVVGFRAYCQGRFNPDAGNSFVVWEEGILRTSNKV</sequence>
<dbReference type="UniPathway" id="UPA00148">
    <property type="reaction ID" value="UER00236"/>
</dbReference>
<dbReference type="InterPro" id="IPR027417">
    <property type="entry name" value="P-loop_NTPase"/>
</dbReference>
<evidence type="ECO:0000313" key="2">
    <source>
        <dbReference type="Proteomes" id="UP000190065"/>
    </source>
</evidence>
<dbReference type="Proteomes" id="UP000190065">
    <property type="component" value="Unassembled WGS sequence"/>
</dbReference>
<reference evidence="1 2" key="1">
    <citation type="submission" date="2017-02" db="EMBL/GenBank/DDBJ databases">
        <authorList>
            <person name="Peterson S.W."/>
        </authorList>
    </citation>
    <scope>NUCLEOTIDE SEQUENCE [LARGE SCALE GENOMIC DNA]</scope>
    <source>
        <strain evidence="1 2">ATCC 43324</strain>
    </source>
</reference>
<dbReference type="eggNOG" id="COG1066">
    <property type="taxonomic scope" value="Bacteria"/>
</dbReference>
<accession>A0A1T4QWC1</accession>
<dbReference type="EMBL" id="FUXK01000026">
    <property type="protein sequence ID" value="SKA08062.1"/>
    <property type="molecule type" value="Genomic_DNA"/>
</dbReference>
<gene>
    <name evidence="1" type="ORF">SAMN02745202_01979</name>
</gene>
<name>A0A1T4QWC1_9BACT</name>
<dbReference type="AlphaFoldDB" id="A0A1T4QWC1"/>
<dbReference type="GO" id="GO:0009236">
    <property type="term" value="P:cobalamin biosynthetic process"/>
    <property type="evidence" value="ECO:0007669"/>
    <property type="project" value="UniProtKB-UniPathway"/>
</dbReference>